<feature type="compositionally biased region" description="Basic residues" evidence="17">
    <location>
        <begin position="1205"/>
        <end position="1215"/>
    </location>
</feature>
<dbReference type="Pfam" id="PF04005">
    <property type="entry name" value="Hus1"/>
    <property type="match status" value="1"/>
</dbReference>
<feature type="coiled-coil region" evidence="16">
    <location>
        <begin position="697"/>
        <end position="724"/>
    </location>
</feature>
<dbReference type="Gene3D" id="3.30.1370.50">
    <property type="entry name" value="R3H-like domain"/>
    <property type="match status" value="1"/>
</dbReference>
<dbReference type="PROSITE" id="PS51061">
    <property type="entry name" value="R3H"/>
    <property type="match status" value="1"/>
</dbReference>
<evidence type="ECO:0000256" key="14">
    <source>
        <dbReference type="ARBA" id="ARBA00048432"/>
    </source>
</evidence>
<dbReference type="Gene3D" id="3.70.10.10">
    <property type="match status" value="1"/>
</dbReference>
<evidence type="ECO:0000256" key="17">
    <source>
        <dbReference type="SAM" id="MobiDB-lite"/>
    </source>
</evidence>
<keyword evidence="21" id="KW-1185">Reference proteome</keyword>
<sequence>MTSCYLAHVFYTSFWKPCITKLTKKTDLNKKNTNQNIQNDNADVSQTKTMINDVNKKEENDDDIDEIIMKFGVKLLDSGNIEYFTHIISTVSKLCSKTSNDKACALKLTTDTIYFILPEFAANNIGNGGTGRTSFWMSIDPKSIFDFYICEGKSVEDNTIMLEIQPESLLRALKSSPNMKMVRIKLTKRQIPCITVEIDLHSMSTKSNSRTITHDIPIKVISSSKLSTEDFQEPNINNTTLSIQMPPIKILKHMIERLKCLSDFVFLEATDQGTLTFKIEADAVSVCSYFRNLTNLPIGNNRSVNRSRRRETDTDAYDEYSLCTVRLSLKRLSDFINALQFQPNKIICNFVNNRYAHFFVVHNDDLVLQFLISSMDSFSFINKQLELIELEKNAEIEESKELLSNCSLQRLQIKGLCLLKLKIEQKYTGLYGRTILVFQTAVPNKIIDTQHFSSGDIVSISENSLPPTQLNNVKNLLTGTVTKVNNQSVSVAIDNEIENVDENLNESETYKLIKLCNDVTHKRIKNALVCVKENKCNERSLHLLDVLFQNVKPEKTQSNFSEGLNLNYFNSRLDESQQNAVKFTFEQKDLAIIHGPPGTGKTTTLVEIIKQNCLRYKQKILICAPSNIAVDNLVERLAIQEKGFSKMKLIRLGHPARLLEKIQEFSLDSVLSQSDQYKLASDIKVDMDKTLKQIRKSGTQRSERESLKREMRELRKELYQRENRALKEVLKEADCILATLTTTHEDGPLKHLKDDHFDIIIIDECSQALEASCWIPILKGARKLILAGDHLQLPPTIMSKEAAKKGLDLTLMKRLIDTYGDDCTKMLTIQYRMNKLINNWISDRLYESKLVAHQSVAEHLLSDLPGIEKDENTSTALVLIDTEGCDMPEMVIVDENSPEDEESKANDGEANIVCKHVSDLIKSKLKQEEIAVITPYNLQVELIKAKLHTKYPYVEVKSVDGFQGREKEAVVLSLVRSNSRGEVGFLADERRINVAITRARRHLCVVGDSQTCKNNPFLKSFLDYCEKYADVRSGFDYESNNSQDYNELEFEDIKFSKLRIKEFKPKTNETTKPNESKNQKKKKDKNPVQIESEEDKKFHNQVLEIAEKVKNGAIKEHVFSSELNARQRRIVHEVAEKINLFHESQGNDENRFIKIFNKKIDEIKFEENKKVEETKVDEVEEDTKDEQVKNSFVELVDENETVKNKSNKKKNKNKKPTINQEIKPQVVDPPKPKKETTCFLLGEINDQNDPDLKYRSDCRLCPWCKKFILNSNYTMHELHCSKVYSNLDLEPKLELKNEPKTKGSQSTGAKSSKIKKNPIENAKTDDFDELLTMFQKSNDVCNFQGCKVLVKTLGQNCEFCRNRFCLKHSLAEMHGCGDEARAQARAHIRKTGNLQVNEKQSSYSEQIKRQYNEKKFHEKLESMRAARTGADKKKDKNS</sequence>
<dbReference type="Gene3D" id="4.10.1110.10">
    <property type="entry name" value="AN1-like Zinc finger"/>
    <property type="match status" value="1"/>
</dbReference>
<dbReference type="CDD" id="cd18044">
    <property type="entry name" value="DEXXQc_SMUBP2"/>
    <property type="match status" value="1"/>
</dbReference>
<dbReference type="OrthoDB" id="6513042at2759"/>
<dbReference type="SUPFAM" id="SSF52540">
    <property type="entry name" value="P-loop containing nucleoside triphosphate hydrolases"/>
    <property type="match status" value="1"/>
</dbReference>
<dbReference type="InterPro" id="IPR041677">
    <property type="entry name" value="DNA2/NAM7_AAA_11"/>
</dbReference>
<dbReference type="PANTHER" id="PTHR43788:SF8">
    <property type="entry name" value="DNA-BINDING PROTEIN SMUBP-2"/>
    <property type="match status" value="1"/>
</dbReference>
<organism evidence="20 21">
    <name type="scientific">Brachionus calyciflorus</name>
    <dbReference type="NCBI Taxonomy" id="104777"/>
    <lineage>
        <taxon>Eukaryota</taxon>
        <taxon>Metazoa</taxon>
        <taxon>Spiralia</taxon>
        <taxon>Gnathifera</taxon>
        <taxon>Rotifera</taxon>
        <taxon>Eurotatoria</taxon>
        <taxon>Monogononta</taxon>
        <taxon>Pseudotrocha</taxon>
        <taxon>Ploima</taxon>
        <taxon>Brachionidae</taxon>
        <taxon>Brachionus</taxon>
    </lineage>
</organism>
<dbReference type="InterPro" id="IPR027417">
    <property type="entry name" value="P-loop_NTPase"/>
</dbReference>
<dbReference type="GO" id="GO:0008270">
    <property type="term" value="F:zinc ion binding"/>
    <property type="evidence" value="ECO:0007669"/>
    <property type="project" value="UniProtKB-KW"/>
</dbReference>
<dbReference type="NCBIfam" id="TIGR00376">
    <property type="entry name" value="IGHMBP2 family helicase"/>
    <property type="match status" value="1"/>
</dbReference>
<keyword evidence="7" id="KW-0547">Nucleotide-binding</keyword>
<dbReference type="GO" id="GO:0005524">
    <property type="term" value="F:ATP binding"/>
    <property type="evidence" value="ECO:0007669"/>
    <property type="project" value="UniProtKB-KW"/>
</dbReference>
<comment type="catalytic activity">
    <reaction evidence="14">
        <text>ATP + H2O = ADP + phosphate + H(+)</text>
        <dbReference type="Rhea" id="RHEA:13065"/>
        <dbReference type="ChEBI" id="CHEBI:15377"/>
        <dbReference type="ChEBI" id="CHEBI:15378"/>
        <dbReference type="ChEBI" id="CHEBI:30616"/>
        <dbReference type="ChEBI" id="CHEBI:43474"/>
        <dbReference type="ChEBI" id="CHEBI:456216"/>
        <dbReference type="EC" id="3.6.4.12"/>
    </reaction>
    <physiologicalReaction direction="left-to-right" evidence="14">
        <dbReference type="Rhea" id="RHEA:13066"/>
    </physiologicalReaction>
</comment>
<dbReference type="Pfam" id="PF13087">
    <property type="entry name" value="AAA_12"/>
    <property type="match status" value="1"/>
</dbReference>
<evidence type="ECO:0000256" key="11">
    <source>
        <dbReference type="ARBA" id="ARBA00022833"/>
    </source>
</evidence>
<feature type="domain" description="R3H" evidence="19">
    <location>
        <begin position="1092"/>
        <end position="1159"/>
    </location>
</feature>
<feature type="compositionally biased region" description="Basic and acidic residues" evidence="17">
    <location>
        <begin position="1064"/>
        <end position="1078"/>
    </location>
</feature>
<dbReference type="Proteomes" id="UP000663879">
    <property type="component" value="Unassembled WGS sequence"/>
</dbReference>
<dbReference type="Pfam" id="PF01424">
    <property type="entry name" value="R3H"/>
    <property type="match status" value="1"/>
</dbReference>
<dbReference type="CDD" id="cd18808">
    <property type="entry name" value="SF1_C_Upf1"/>
    <property type="match status" value="1"/>
</dbReference>
<evidence type="ECO:0000256" key="6">
    <source>
        <dbReference type="ARBA" id="ARBA00022723"/>
    </source>
</evidence>
<evidence type="ECO:0000256" key="16">
    <source>
        <dbReference type="SAM" id="Coils"/>
    </source>
</evidence>
<dbReference type="GO" id="GO:0003677">
    <property type="term" value="F:DNA binding"/>
    <property type="evidence" value="ECO:0007669"/>
    <property type="project" value="InterPro"/>
</dbReference>
<evidence type="ECO:0000256" key="3">
    <source>
        <dbReference type="ARBA" id="ARBA00007913"/>
    </source>
</evidence>
<keyword evidence="6" id="KW-0479">Metal-binding</keyword>
<evidence type="ECO:0000256" key="7">
    <source>
        <dbReference type="ARBA" id="ARBA00022741"/>
    </source>
</evidence>
<dbReference type="InterPro" id="IPR007150">
    <property type="entry name" value="HUS1/Mec3"/>
</dbReference>
<feature type="region of interest" description="Disordered" evidence="17">
    <location>
        <begin position="1200"/>
        <end position="1230"/>
    </location>
</feature>
<evidence type="ECO:0000256" key="13">
    <source>
        <dbReference type="ARBA" id="ARBA00023242"/>
    </source>
</evidence>
<dbReference type="EC" id="3.6.4.12" evidence="4"/>
<dbReference type="InterPro" id="IPR000058">
    <property type="entry name" value="Znf_AN1"/>
</dbReference>
<dbReference type="GO" id="GO:0016787">
    <property type="term" value="F:hydrolase activity"/>
    <property type="evidence" value="ECO:0007669"/>
    <property type="project" value="UniProtKB-KW"/>
</dbReference>
<dbReference type="SMART" id="SM00393">
    <property type="entry name" value="R3H"/>
    <property type="match status" value="1"/>
</dbReference>
<keyword evidence="13" id="KW-0539">Nucleus</keyword>
<dbReference type="PANTHER" id="PTHR43788">
    <property type="entry name" value="DNA2/NAM7 HELICASE FAMILY MEMBER"/>
    <property type="match status" value="1"/>
</dbReference>
<feature type="domain" description="AN1-type" evidence="18">
    <location>
        <begin position="1335"/>
        <end position="1384"/>
    </location>
</feature>
<evidence type="ECO:0000256" key="2">
    <source>
        <dbReference type="ARBA" id="ARBA00004496"/>
    </source>
</evidence>
<keyword evidence="11" id="KW-0862">Zinc</keyword>
<dbReference type="Pfam" id="PF01428">
    <property type="entry name" value="zf-AN1"/>
    <property type="match status" value="1"/>
</dbReference>
<evidence type="ECO:0000259" key="18">
    <source>
        <dbReference type="PROSITE" id="PS51039"/>
    </source>
</evidence>
<dbReference type="InterPro" id="IPR036867">
    <property type="entry name" value="R3H_dom_sf"/>
</dbReference>
<keyword evidence="16" id="KW-0175">Coiled coil</keyword>
<dbReference type="GO" id="GO:0005737">
    <property type="term" value="C:cytoplasm"/>
    <property type="evidence" value="ECO:0007669"/>
    <property type="project" value="UniProtKB-SubCell"/>
</dbReference>
<dbReference type="Gene3D" id="3.40.50.300">
    <property type="entry name" value="P-loop containing nucleotide triphosphate hydrolases"/>
    <property type="match status" value="2"/>
</dbReference>
<dbReference type="SUPFAM" id="SSF82708">
    <property type="entry name" value="R3H domain"/>
    <property type="match status" value="1"/>
</dbReference>
<dbReference type="InterPro" id="IPR048761">
    <property type="entry name" value="SMUBP-2_HCS1_1B"/>
</dbReference>
<evidence type="ECO:0000256" key="4">
    <source>
        <dbReference type="ARBA" id="ARBA00012551"/>
    </source>
</evidence>
<evidence type="ECO:0000256" key="1">
    <source>
        <dbReference type="ARBA" id="ARBA00004123"/>
    </source>
</evidence>
<dbReference type="InterPro" id="IPR050534">
    <property type="entry name" value="Coronavir_polyprotein_1ab"/>
</dbReference>
<comment type="similarity">
    <text evidence="3">Belongs to the DNA2/NAM7 helicase family.</text>
</comment>
<dbReference type="InterPro" id="IPR035896">
    <property type="entry name" value="AN1-like_Znf"/>
</dbReference>
<keyword evidence="5" id="KW-0963">Cytoplasm</keyword>
<dbReference type="InterPro" id="IPR004483">
    <property type="entry name" value="SMUBP-2/Hcs1-like"/>
</dbReference>
<dbReference type="InterPro" id="IPR041679">
    <property type="entry name" value="DNA2/NAM7-like_C"/>
</dbReference>
<dbReference type="GO" id="GO:0030896">
    <property type="term" value="C:checkpoint clamp complex"/>
    <property type="evidence" value="ECO:0007669"/>
    <property type="project" value="InterPro"/>
</dbReference>
<dbReference type="CDD" id="cd02325">
    <property type="entry name" value="R3H"/>
    <property type="match status" value="1"/>
</dbReference>
<feature type="region of interest" description="Disordered" evidence="17">
    <location>
        <begin position="1295"/>
        <end position="1317"/>
    </location>
</feature>
<reference evidence="20" key="1">
    <citation type="submission" date="2021-02" db="EMBL/GenBank/DDBJ databases">
        <authorList>
            <person name="Nowell W R."/>
        </authorList>
    </citation>
    <scope>NUCLEOTIDE SEQUENCE</scope>
    <source>
        <strain evidence="20">Ploen Becks lab</strain>
    </source>
</reference>
<evidence type="ECO:0000313" key="21">
    <source>
        <dbReference type="Proteomes" id="UP000663879"/>
    </source>
</evidence>
<proteinExistence type="inferred from homology"/>
<dbReference type="PROSITE" id="PS51039">
    <property type="entry name" value="ZF_AN1"/>
    <property type="match status" value="1"/>
</dbReference>
<dbReference type="FunFam" id="3.40.50.300:FF:000326">
    <property type="entry name" value="P-loop containing nucleoside triphosphate hydrolase"/>
    <property type="match status" value="1"/>
</dbReference>
<comment type="caution">
    <text evidence="20">The sequence shown here is derived from an EMBL/GenBank/DDBJ whole genome shotgun (WGS) entry which is preliminary data.</text>
</comment>
<dbReference type="Gene3D" id="2.40.30.270">
    <property type="match status" value="1"/>
</dbReference>
<protein>
    <recommendedName>
        <fullName evidence="4">DNA helicase</fullName>
        <ecNumber evidence="4">3.6.4.12</ecNumber>
    </recommendedName>
</protein>
<dbReference type="Pfam" id="PF21138">
    <property type="entry name" value="SMUBP-2_HCS1_1B"/>
    <property type="match status" value="1"/>
</dbReference>
<keyword evidence="10" id="KW-0347">Helicase</keyword>
<evidence type="ECO:0000256" key="8">
    <source>
        <dbReference type="ARBA" id="ARBA00022771"/>
    </source>
</evidence>
<keyword evidence="8 15" id="KW-0863">Zinc-finger</keyword>
<name>A0A813M2C4_9BILA</name>
<accession>A0A813M2C4</accession>
<evidence type="ECO:0000256" key="9">
    <source>
        <dbReference type="ARBA" id="ARBA00022801"/>
    </source>
</evidence>
<dbReference type="GO" id="GO:0043139">
    <property type="term" value="F:5'-3' DNA helicase activity"/>
    <property type="evidence" value="ECO:0007669"/>
    <property type="project" value="TreeGrafter"/>
</dbReference>
<dbReference type="InterPro" id="IPR003593">
    <property type="entry name" value="AAA+_ATPase"/>
</dbReference>
<dbReference type="GO" id="GO:0000077">
    <property type="term" value="P:DNA damage checkpoint signaling"/>
    <property type="evidence" value="ECO:0007669"/>
    <property type="project" value="InterPro"/>
</dbReference>
<evidence type="ECO:0000256" key="5">
    <source>
        <dbReference type="ARBA" id="ARBA00022490"/>
    </source>
</evidence>
<evidence type="ECO:0000256" key="15">
    <source>
        <dbReference type="PROSITE-ProRule" id="PRU00449"/>
    </source>
</evidence>
<evidence type="ECO:0000259" key="19">
    <source>
        <dbReference type="PROSITE" id="PS51061"/>
    </source>
</evidence>
<dbReference type="SMART" id="SM00382">
    <property type="entry name" value="AAA"/>
    <property type="match status" value="1"/>
</dbReference>
<dbReference type="GO" id="GO:0003723">
    <property type="term" value="F:RNA binding"/>
    <property type="evidence" value="ECO:0007669"/>
    <property type="project" value="InterPro"/>
</dbReference>
<gene>
    <name evidence="20" type="ORF">OXX778_LOCUS125</name>
</gene>
<dbReference type="SMART" id="SM00154">
    <property type="entry name" value="ZnF_AN1"/>
    <property type="match status" value="1"/>
</dbReference>
<dbReference type="SUPFAM" id="SSF118310">
    <property type="entry name" value="AN1-like Zinc finger"/>
    <property type="match status" value="1"/>
</dbReference>
<keyword evidence="12" id="KW-0067">ATP-binding</keyword>
<dbReference type="InterPro" id="IPR014001">
    <property type="entry name" value="Helicase_ATP-bd"/>
</dbReference>
<evidence type="ECO:0000256" key="12">
    <source>
        <dbReference type="ARBA" id="ARBA00022840"/>
    </source>
</evidence>
<dbReference type="SMART" id="SM00487">
    <property type="entry name" value="DEXDc"/>
    <property type="match status" value="1"/>
</dbReference>
<keyword evidence="9" id="KW-0378">Hydrolase</keyword>
<dbReference type="InterPro" id="IPR001374">
    <property type="entry name" value="R3H_dom"/>
</dbReference>
<dbReference type="EMBL" id="CAJNOC010000005">
    <property type="protein sequence ID" value="CAF0704160.1"/>
    <property type="molecule type" value="Genomic_DNA"/>
</dbReference>
<dbReference type="Pfam" id="PF13086">
    <property type="entry name" value="AAA_11"/>
    <property type="match status" value="1"/>
</dbReference>
<comment type="subcellular location">
    <subcellularLocation>
        <location evidence="2">Cytoplasm</location>
    </subcellularLocation>
    <subcellularLocation>
        <location evidence="1">Nucleus</location>
    </subcellularLocation>
</comment>
<evidence type="ECO:0000313" key="20">
    <source>
        <dbReference type="EMBL" id="CAF0704160.1"/>
    </source>
</evidence>
<dbReference type="InterPro" id="IPR047187">
    <property type="entry name" value="SF1_C_Upf1"/>
</dbReference>
<feature type="region of interest" description="Disordered" evidence="17">
    <location>
        <begin position="1064"/>
        <end position="1093"/>
    </location>
</feature>
<evidence type="ECO:0000256" key="10">
    <source>
        <dbReference type="ARBA" id="ARBA00022806"/>
    </source>
</evidence>